<evidence type="ECO:0000313" key="3">
    <source>
        <dbReference type="Proteomes" id="UP001589734"/>
    </source>
</evidence>
<accession>A0ABV6BK83</accession>
<dbReference type="PANTHER" id="PTHR12526">
    <property type="entry name" value="GLYCOSYLTRANSFERASE"/>
    <property type="match status" value="1"/>
</dbReference>
<proteinExistence type="predicted"/>
<sequence length="372" mass="42814">MKLLIVSTAPIIYKDKQAFAYAPYVNELVILKKNAAQIDFCCPVWKQENGLLISQIPFEITHHFKLIDSNLKTLKNAIKSFFSVFYNLMILFKAMRKADHIHLRCPGNIGLLASVVQVFFPHKTKTAKYAGNWDPKSKQPWSYRLQKYILSNTFLTKNMQVLVYGEWKNQSKNIKPFFTATYREEEKIEIQKSELSESIKFIFTGSLVSGKNPMYALLLVNELLKKDFKVQFDLFGEGPERTSLENFIAENKLQQSVFLHGNQNKDVLKIAYQKSHFVILPSKSEGWPKTVAEGMFWGCVPVSTAVSCVPYMLDYGNRGIVLEMNLEKDLQAIEQILLNEKCFLAKSKLASEWSKDYTTDIFEAEIKKLLVK</sequence>
<organism evidence="2 3">
    <name type="scientific">Flavobacterium procerum</name>
    <dbReference type="NCBI Taxonomy" id="1455569"/>
    <lineage>
        <taxon>Bacteria</taxon>
        <taxon>Pseudomonadati</taxon>
        <taxon>Bacteroidota</taxon>
        <taxon>Flavobacteriia</taxon>
        <taxon>Flavobacteriales</taxon>
        <taxon>Flavobacteriaceae</taxon>
        <taxon>Flavobacterium</taxon>
    </lineage>
</organism>
<dbReference type="InterPro" id="IPR001296">
    <property type="entry name" value="Glyco_trans_1"/>
</dbReference>
<keyword evidence="3" id="KW-1185">Reference proteome</keyword>
<dbReference type="RefSeq" id="WP_379683452.1">
    <property type="nucleotide sequence ID" value="NZ_JBHLYW010000003.1"/>
</dbReference>
<dbReference type="PANTHER" id="PTHR12526:SF630">
    <property type="entry name" value="GLYCOSYLTRANSFERASE"/>
    <property type="match status" value="1"/>
</dbReference>
<dbReference type="EMBL" id="JBHLYW010000003">
    <property type="protein sequence ID" value="MFC0075847.1"/>
    <property type="molecule type" value="Genomic_DNA"/>
</dbReference>
<feature type="domain" description="Glycosyl transferase family 1" evidence="1">
    <location>
        <begin position="190"/>
        <end position="340"/>
    </location>
</feature>
<dbReference type="CDD" id="cd01635">
    <property type="entry name" value="Glycosyltransferase_GTB-type"/>
    <property type="match status" value="1"/>
</dbReference>
<reference evidence="2 3" key="1">
    <citation type="submission" date="2024-09" db="EMBL/GenBank/DDBJ databases">
        <authorList>
            <person name="Sun Q."/>
            <person name="Mori K."/>
        </authorList>
    </citation>
    <scope>NUCLEOTIDE SEQUENCE [LARGE SCALE GENOMIC DNA]</scope>
    <source>
        <strain evidence="2 3">CGMCC 1.12926</strain>
    </source>
</reference>
<dbReference type="Proteomes" id="UP001589734">
    <property type="component" value="Unassembled WGS sequence"/>
</dbReference>
<name>A0ABV6BK83_9FLAO</name>
<dbReference type="Gene3D" id="3.40.50.2000">
    <property type="entry name" value="Glycogen Phosphorylase B"/>
    <property type="match status" value="1"/>
</dbReference>
<gene>
    <name evidence="2" type="ORF">ACFFLS_02250</name>
</gene>
<dbReference type="SUPFAM" id="SSF53756">
    <property type="entry name" value="UDP-Glycosyltransferase/glycogen phosphorylase"/>
    <property type="match status" value="1"/>
</dbReference>
<protein>
    <submittedName>
        <fullName evidence="2">Glycosyltransferase</fullName>
    </submittedName>
</protein>
<dbReference type="Pfam" id="PF00534">
    <property type="entry name" value="Glycos_transf_1"/>
    <property type="match status" value="1"/>
</dbReference>
<evidence type="ECO:0000259" key="1">
    <source>
        <dbReference type="Pfam" id="PF00534"/>
    </source>
</evidence>
<comment type="caution">
    <text evidence="2">The sequence shown here is derived from an EMBL/GenBank/DDBJ whole genome shotgun (WGS) entry which is preliminary data.</text>
</comment>
<evidence type="ECO:0000313" key="2">
    <source>
        <dbReference type="EMBL" id="MFC0075847.1"/>
    </source>
</evidence>